<evidence type="ECO:0000256" key="1">
    <source>
        <dbReference type="SAM" id="Phobius"/>
    </source>
</evidence>
<dbReference type="GeneID" id="38470029"/>
<evidence type="ECO:0000313" key="4">
    <source>
        <dbReference type="Proteomes" id="UP000277326"/>
    </source>
</evidence>
<name>A0A3M0DRZ0_9EURY</name>
<evidence type="ECO:0000313" key="2">
    <source>
        <dbReference type="EMBL" id="AZH24227.1"/>
    </source>
</evidence>
<reference evidence="3 4" key="1">
    <citation type="journal article" date="2015" name="Stand. Genomic Sci.">
        <title>Genomic Encyclopedia of Bacterial and Archaeal Type Strains, Phase III: the genomes of soil and plant-associated and newly described type strains.</title>
        <authorList>
            <person name="Whitman W.B."/>
            <person name="Woyke T."/>
            <person name="Klenk H.P."/>
            <person name="Zhou Y."/>
            <person name="Lilburn T.G."/>
            <person name="Beck B.J."/>
            <person name="De Vos P."/>
            <person name="Vandamme P."/>
            <person name="Eisen J.A."/>
            <person name="Garrity G."/>
            <person name="Hugenholtz P."/>
            <person name="Kyrpides N.C."/>
        </authorList>
    </citation>
    <scope>NUCLEOTIDE SEQUENCE [LARGE SCALE GENOMIC DNA]</scope>
    <source>
        <strain evidence="3 4">CGMCC 1.10124</strain>
    </source>
</reference>
<keyword evidence="1" id="KW-0472">Membrane</keyword>
<sequence length="65" mass="6508">MDRLTPVYASALLALTLGVAALLVGEFFDGADFLVPLGGATALVAVGALAAAIGWESPPSEPSEH</sequence>
<keyword evidence="5" id="KW-1185">Reference proteome</keyword>
<proteinExistence type="predicted"/>
<dbReference type="EMBL" id="CP034145">
    <property type="protein sequence ID" value="AZH24227.1"/>
    <property type="molecule type" value="Genomic_DNA"/>
</dbReference>
<organism evidence="3 4">
    <name type="scientific">Haloplanus aerogenes</name>
    <dbReference type="NCBI Taxonomy" id="660522"/>
    <lineage>
        <taxon>Archaea</taxon>
        <taxon>Methanobacteriati</taxon>
        <taxon>Methanobacteriota</taxon>
        <taxon>Stenosarchaea group</taxon>
        <taxon>Halobacteria</taxon>
        <taxon>Halobacteriales</taxon>
        <taxon>Haloferacaceae</taxon>
        <taxon>Haloplanus</taxon>
    </lineage>
</organism>
<reference evidence="3" key="3">
    <citation type="submission" date="2018-10" db="EMBL/GenBank/DDBJ databases">
        <authorList>
            <person name="Whitman W."/>
            <person name="Huntemann M."/>
            <person name="Clum A."/>
            <person name="Pillay M."/>
            <person name="Palaniappan K."/>
            <person name="Varghese N."/>
            <person name="Mikhailova N."/>
            <person name="Stamatis D."/>
            <person name="Reddy T."/>
            <person name="Daum C."/>
            <person name="Shapiro N."/>
            <person name="Ivanova N."/>
            <person name="Kyrpides N."/>
            <person name="Woyke T."/>
        </authorList>
    </citation>
    <scope>NUCLEOTIDE SEQUENCE</scope>
    <source>
        <strain evidence="3">CGMCC 1.10124</strain>
    </source>
</reference>
<feature type="transmembrane region" description="Helical" evidence="1">
    <location>
        <begin position="34"/>
        <end position="55"/>
    </location>
</feature>
<keyword evidence="1" id="KW-0812">Transmembrane</keyword>
<dbReference type="KEGG" id="haer:DU502_02045"/>
<evidence type="ECO:0000313" key="3">
    <source>
        <dbReference type="EMBL" id="RMB24145.1"/>
    </source>
</evidence>
<dbReference type="AlphaFoldDB" id="A0A3M0DRZ0"/>
<dbReference type="EMBL" id="REFS01000002">
    <property type="protein sequence ID" value="RMB24145.1"/>
    <property type="molecule type" value="Genomic_DNA"/>
</dbReference>
<protein>
    <submittedName>
        <fullName evidence="3">Uncharacterized protein</fullName>
    </submittedName>
</protein>
<gene>
    <name evidence="3" type="ORF">ATH50_1385</name>
    <name evidence="2" type="ORF">DU502_02045</name>
</gene>
<keyword evidence="1" id="KW-1133">Transmembrane helix</keyword>
<dbReference type="RefSeq" id="WP_121920025.1">
    <property type="nucleotide sequence ID" value="NZ_CP034145.1"/>
</dbReference>
<feature type="transmembrane region" description="Helical" evidence="1">
    <location>
        <begin position="7"/>
        <end position="28"/>
    </location>
</feature>
<dbReference type="Proteomes" id="UP000282007">
    <property type="component" value="Chromosome"/>
</dbReference>
<accession>A0A3M0DRZ0</accession>
<dbReference type="Proteomes" id="UP000277326">
    <property type="component" value="Unassembled WGS sequence"/>
</dbReference>
<reference evidence="2 5" key="2">
    <citation type="submission" date="2018-07" db="EMBL/GenBank/DDBJ databases">
        <title>Genome sequences of Haloplanus aerogenes JCM 16430T.</title>
        <authorList>
            <person name="Kim Y.B."/>
            <person name="Roh S.W."/>
        </authorList>
    </citation>
    <scope>NUCLEOTIDE SEQUENCE [LARGE SCALE GENOMIC DNA]</scope>
    <source>
        <strain evidence="2 5">JCM 16430</strain>
    </source>
</reference>
<evidence type="ECO:0000313" key="5">
    <source>
        <dbReference type="Proteomes" id="UP000282007"/>
    </source>
</evidence>